<evidence type="ECO:0000313" key="2">
    <source>
        <dbReference type="EMBL" id="CAA9348463.1"/>
    </source>
</evidence>
<dbReference type="AlphaFoldDB" id="A0A6J4M2X7"/>
<dbReference type="InterPro" id="IPR036390">
    <property type="entry name" value="WH_DNA-bd_sf"/>
</dbReference>
<reference evidence="2" key="1">
    <citation type="submission" date="2020-02" db="EMBL/GenBank/DDBJ databases">
        <authorList>
            <person name="Meier V. D."/>
        </authorList>
    </citation>
    <scope>NUCLEOTIDE SEQUENCE</scope>
    <source>
        <strain evidence="2">AVDCRST_MAG40</strain>
    </source>
</reference>
<dbReference type="Pfam" id="PF12802">
    <property type="entry name" value="MarR_2"/>
    <property type="match status" value="1"/>
</dbReference>
<feature type="domain" description="HTH marR-type" evidence="1">
    <location>
        <begin position="9"/>
        <end position="92"/>
    </location>
</feature>
<dbReference type="PROSITE" id="PS50995">
    <property type="entry name" value="HTH_MARR_2"/>
    <property type="match status" value="1"/>
</dbReference>
<organism evidence="2">
    <name type="scientific">uncultured Gemmatimonadaceae bacterium</name>
    <dbReference type="NCBI Taxonomy" id="246130"/>
    <lineage>
        <taxon>Bacteria</taxon>
        <taxon>Pseudomonadati</taxon>
        <taxon>Gemmatimonadota</taxon>
        <taxon>Gemmatimonadia</taxon>
        <taxon>Gemmatimonadales</taxon>
        <taxon>Gemmatimonadaceae</taxon>
        <taxon>environmental samples</taxon>
    </lineage>
</organism>
<name>A0A6J4M2X7_9BACT</name>
<dbReference type="InterPro" id="IPR036388">
    <property type="entry name" value="WH-like_DNA-bd_sf"/>
</dbReference>
<dbReference type="PANTHER" id="PTHR39515">
    <property type="entry name" value="CONSERVED PROTEIN"/>
    <property type="match status" value="1"/>
</dbReference>
<gene>
    <name evidence="2" type="ORF">AVDCRST_MAG40-2756</name>
</gene>
<feature type="non-terminal residue" evidence="2">
    <location>
        <position position="92"/>
    </location>
</feature>
<dbReference type="EMBL" id="CADCTX010000769">
    <property type="protein sequence ID" value="CAA9348463.1"/>
    <property type="molecule type" value="Genomic_DNA"/>
</dbReference>
<proteinExistence type="predicted"/>
<dbReference type="PANTHER" id="PTHR39515:SF2">
    <property type="entry name" value="HTH-TYPE TRANSCRIPTIONAL REGULATOR RV0880"/>
    <property type="match status" value="1"/>
</dbReference>
<dbReference type="GO" id="GO:0003700">
    <property type="term" value="F:DNA-binding transcription factor activity"/>
    <property type="evidence" value="ECO:0007669"/>
    <property type="project" value="InterPro"/>
</dbReference>
<dbReference type="Gene3D" id="1.10.10.10">
    <property type="entry name" value="Winged helix-like DNA-binding domain superfamily/Winged helix DNA-binding domain"/>
    <property type="match status" value="1"/>
</dbReference>
<dbReference type="InterPro" id="IPR052526">
    <property type="entry name" value="HTH-type_Bedaq_tolerance"/>
</dbReference>
<dbReference type="InterPro" id="IPR000835">
    <property type="entry name" value="HTH_MarR-typ"/>
</dbReference>
<protein>
    <recommendedName>
        <fullName evidence="1">HTH marR-type domain-containing protein</fullName>
    </recommendedName>
</protein>
<accession>A0A6J4M2X7</accession>
<dbReference type="SUPFAM" id="SSF46785">
    <property type="entry name" value="Winged helix' DNA-binding domain"/>
    <property type="match status" value="1"/>
</dbReference>
<sequence>MPPRRATPPEPLADRLHSAAIHLLRWLRREDGAAGLSGPRLSALSVVVLAGPLTLGELAAAEQVRPPTMTRLVDALAAEGLVRREPDACDGR</sequence>
<evidence type="ECO:0000259" key="1">
    <source>
        <dbReference type="PROSITE" id="PS50995"/>
    </source>
</evidence>